<dbReference type="SMART" id="SM00382">
    <property type="entry name" value="AAA"/>
    <property type="match status" value="1"/>
</dbReference>
<keyword evidence="3" id="KW-0547">Nucleotide-binding</keyword>
<keyword evidence="3" id="KW-0067">ATP-binding</keyword>
<dbReference type="Pfam" id="PF24883">
    <property type="entry name" value="NPHP3_N"/>
    <property type="match status" value="1"/>
</dbReference>
<name>A0ABS3SPQ5_9FLAO</name>
<proteinExistence type="predicted"/>
<dbReference type="EMBL" id="JAGEVG010000004">
    <property type="protein sequence ID" value="MBO3097678.1"/>
    <property type="molecule type" value="Genomic_DNA"/>
</dbReference>
<accession>A0ABS3SPQ5</accession>
<dbReference type="InterPro" id="IPR027417">
    <property type="entry name" value="P-loop_NTPase"/>
</dbReference>
<dbReference type="SUPFAM" id="SSF52540">
    <property type="entry name" value="P-loop containing nucleoside triphosphate hydrolases"/>
    <property type="match status" value="1"/>
</dbReference>
<dbReference type="InterPro" id="IPR003593">
    <property type="entry name" value="AAA+_ATPase"/>
</dbReference>
<evidence type="ECO:0000256" key="1">
    <source>
        <dbReference type="ARBA" id="ARBA00022737"/>
    </source>
</evidence>
<sequence length="1883" mass="222681">MALDKAHKGYEYQDLLTSYFILEEIINDYVSSFKIDQKEYEGDKFDDLTIYRGNQVLKKQIKYSDNHILNKSDLSTKGSYNLALDLLYDSWLNHPEKDNIQDMRICLAWNEPIEDELLKILIEDNSKKSFKNFNTIQYRVDVKKLWKNTKPLKSWRRFGNKSKNIDKKKFSIFCEKLILEVEFPKFSLDFNNPSDLESIISQQIENLGIGIYPNDKIYPIDFIVNLSHLVRKHRINQNLLSVEDIFNKLNIKRDFGSIKQVFPINSDENISIQTQLIEFLNFLNQNRKVILIGEPGSGKSWFVNNLTKFLKKRKIKVVKHYCYTDLEDELQKERILLNVFYGNLISDILKAYPYLSSKKKNKFGNSLSELNELLQNINEETVVIVDGLDHIDRINEFRQFSDITKAEIEIINCLENLVFSDKVKIVVTSQPINKLDRIYSFKKYIIPQWQLLEVEKLMMKVKLKNVNLDVSNTSLSNFLLKKSAGNPLYINYLIKEVKELPNVSISALKLLPEYSFNLELYYNYLLNRLNTREQIPRILSGVNFSLTRIELEEITGDGEAVEESLKSLSSILKHNFSRSGFIIYHESFRRFIINNLKKKHIDIEKNVFLPVILWFDNKGLFEYQKSYRYYLSFLYDGGYYDKIIKYIRIDFVFKSLINGQPWGLIEKNYDYLAHASVKSMDYNKIITTSELNKIISTTQDSFFEIYSNYIEALGALKGYKYVNEYLSFEGLPTLDFKLGLETCYLCSINNFSPIWELYFNEYFIKGNSIELSDFHLLIRYYLDNRNVEKLVDLSIQINDYPAFIEVFRKEIFESLDLKLFEELKNEEKVNYILFKNILEEDIEIDKVCDKLLQITHVDPKDEIHIHQLIDFVKLNYKNNELIEFVIGQFKNINWFYNWLIYLIKINIANLILENDPDKIRDIFNFLIIDTETFKGKPRTCDLYSIKELIFESYSIGLSLLNDNQNWNDIIDIIVEVSQTTTSSLGGSLGGPLPPDKLFILLKKHSKTNNIDYILLVLENLIKDKSEYHLHSYIASYYFIISQLYSENNNFQKANEAFELGVKYSIGYTFRKDVTLSELIISLENIHYLGKNFALKAFQKTKRLVDSVVEHTDGKETKHYPVSWFKAFLKNDTHNSSLYLCHELNNARHDWRLESSLLNLLNNQKEEVDPLIELFLLKTFIIESSESHLIKCLDVYDLTKENHPLISGVFLSTIYTKAEIDKNSTTGFSSKFVDRLNSVFKNVENIISPSYNTKIKEKSNRNYYNNIEDFKAKYEPRKCFSEMEINEMQLYLNERKITKTELNSLCYYFDQYVELTPELKSLIKTLVKGDIRKSRHNPKYEPIFQSKNEISLYYWLCCFSYDKQGWYEEFSYPEGLKYAYNIDRKLTLFYLQEFIEEKLSLGFSVGLSGNLINSFIEIGEKRSLIKSMWNNLFNSTHERLPSSVDFDWDSALINEYEMNIEEIFICILLTRFKSNTVERFQNTLSAISYLVYNCEEKLIKPLKWFFKNQEKYLHSILSSIITLLYEYDKQNPLYKENFKNEIDLIYPQNSFLIDTAIELLYLKKKKTLIFDNPDFFYCDEQVTEQEFKFFIELNSRHNKLIENFPLKLVEIYQKYKRTYNKKYNGDVLEPYYSVSNKLHVNNLYYYDYLLELLNKDLYEPLKRIKDQKTVFEELCIDVKNIVSQTNSYKLRPKDLKTPRSLDENYEEPIFNNNEWVRIAHVEFEIYKNDRSSEGIEYRSYGSICFEKNKEKGLPMGELKHMPNEPDDILQGLNEKIISYIFIQKKHHLEDFALIILNPLILKNFKLKLVEFNDGLSAKNECGETVLKYNQWKSNYVGHGHILGIADEIPLLEGAELIIKEEYLKKISLDYTEKPFYRTITFNRG</sequence>
<evidence type="ECO:0000313" key="3">
    <source>
        <dbReference type="EMBL" id="MBO3097678.1"/>
    </source>
</evidence>
<organism evidence="3 4">
    <name type="scientific">Gelidibacter pelagius</name>
    <dbReference type="NCBI Taxonomy" id="2819985"/>
    <lineage>
        <taxon>Bacteria</taxon>
        <taxon>Pseudomonadati</taxon>
        <taxon>Bacteroidota</taxon>
        <taxon>Flavobacteriia</taxon>
        <taxon>Flavobacteriales</taxon>
        <taxon>Flavobacteriaceae</taxon>
        <taxon>Gelidibacter</taxon>
    </lineage>
</organism>
<dbReference type="RefSeq" id="WP_208232817.1">
    <property type="nucleotide sequence ID" value="NZ_JAGEVG010000004.1"/>
</dbReference>
<keyword evidence="1" id="KW-0677">Repeat</keyword>
<evidence type="ECO:0000313" key="4">
    <source>
        <dbReference type="Proteomes" id="UP000681315"/>
    </source>
</evidence>
<comment type="caution">
    <text evidence="3">The sequence shown here is derived from an EMBL/GenBank/DDBJ whole genome shotgun (WGS) entry which is preliminary data.</text>
</comment>
<dbReference type="Gene3D" id="3.40.50.300">
    <property type="entry name" value="P-loop containing nucleotide triphosphate hydrolases"/>
    <property type="match status" value="1"/>
</dbReference>
<evidence type="ECO:0000259" key="2">
    <source>
        <dbReference type="SMART" id="SM00382"/>
    </source>
</evidence>
<dbReference type="Proteomes" id="UP000681315">
    <property type="component" value="Unassembled WGS sequence"/>
</dbReference>
<dbReference type="InterPro" id="IPR056884">
    <property type="entry name" value="NPHP3-like_N"/>
</dbReference>
<keyword evidence="4" id="KW-1185">Reference proteome</keyword>
<reference evidence="3 4" key="1">
    <citation type="submission" date="2021-03" db="EMBL/GenBank/DDBJ databases">
        <title>Gelidibacter sp. nov., isolated from costal sediment.</title>
        <authorList>
            <person name="Lun K.-Y."/>
        </authorList>
    </citation>
    <scope>NUCLEOTIDE SEQUENCE [LARGE SCALE GENOMIC DNA]</scope>
    <source>
        <strain evidence="3 4">DF109</strain>
    </source>
</reference>
<dbReference type="GO" id="GO:0005524">
    <property type="term" value="F:ATP binding"/>
    <property type="evidence" value="ECO:0007669"/>
    <property type="project" value="UniProtKB-KW"/>
</dbReference>
<feature type="domain" description="AAA+ ATPase" evidence="2">
    <location>
        <begin position="285"/>
        <end position="451"/>
    </location>
</feature>
<protein>
    <submittedName>
        <fullName evidence="3">ATP-binding protein</fullName>
    </submittedName>
</protein>
<gene>
    <name evidence="3" type="ORF">J4051_05330</name>
</gene>